<dbReference type="InterPro" id="IPR023799">
    <property type="entry name" value="RbfA_dom_sf"/>
</dbReference>
<sequence length="456" mass="51249">MLLSTLKNLNILCRYQPLVTGGVFAQATSHRCISCSSMLAVHHREKIRARWVRKTERFMNKMSATVSGGGGPKAKRKKKWHDSGASTMLAALSVGPVRGDRVQKVSEGSIRRAKQLSVIFSQYITSMMNSGEVCPELVDLNFEIQRVKITTDFSVINVYWMASGTEADDQIQTLLDAAAYKLRGALIGLHIIGAVPPIQFVKDMTTARLQEVERLLEKADMGPDFEPTPLGGSMRTEPRLDYHRLSIQSRLTSLTERFGEQTLDDFGMTREGPSGSVEVMGKGYAQAEGRQQLSDVHPDDFGQASTDFHEHIRKSDVSDYSARTQPTSDESVRGDATNESINMTLRDDLYDVPHAKLTLQVLNAKRKSRDRSFDMSTDTNDLEKLFSNSDLEKLLSSKRRQQKGVIRAREITCSSTDMDDSENFSKDADKYEDVYEFDEEEDFIDDDDFDSYGGRK</sequence>
<dbReference type="InterPro" id="IPR000238">
    <property type="entry name" value="RbfA"/>
</dbReference>
<feature type="region of interest" description="Disordered" evidence="1">
    <location>
        <begin position="315"/>
        <end position="335"/>
    </location>
</feature>
<dbReference type="Pfam" id="PF02033">
    <property type="entry name" value="RBFA"/>
    <property type="match status" value="1"/>
</dbReference>
<dbReference type="Proteomes" id="UP001209878">
    <property type="component" value="Unassembled WGS sequence"/>
</dbReference>
<keyword evidence="3" id="KW-1185">Reference proteome</keyword>
<evidence type="ECO:0008006" key="4">
    <source>
        <dbReference type="Google" id="ProtNLM"/>
    </source>
</evidence>
<proteinExistence type="predicted"/>
<organism evidence="2 3">
    <name type="scientific">Ridgeia piscesae</name>
    <name type="common">Tubeworm</name>
    <dbReference type="NCBI Taxonomy" id="27915"/>
    <lineage>
        <taxon>Eukaryota</taxon>
        <taxon>Metazoa</taxon>
        <taxon>Spiralia</taxon>
        <taxon>Lophotrochozoa</taxon>
        <taxon>Annelida</taxon>
        <taxon>Polychaeta</taxon>
        <taxon>Sedentaria</taxon>
        <taxon>Canalipalpata</taxon>
        <taxon>Sabellida</taxon>
        <taxon>Siboglinidae</taxon>
        <taxon>Ridgeia</taxon>
    </lineage>
</organism>
<dbReference type="EMBL" id="JAODUO010000118">
    <property type="protein sequence ID" value="KAK2188957.1"/>
    <property type="molecule type" value="Genomic_DNA"/>
</dbReference>
<reference evidence="2" key="1">
    <citation type="journal article" date="2023" name="Mol. Biol. Evol.">
        <title>Third-Generation Sequencing Reveals the Adaptive Role of the Epigenome in Three Deep-Sea Polychaetes.</title>
        <authorList>
            <person name="Perez M."/>
            <person name="Aroh O."/>
            <person name="Sun Y."/>
            <person name="Lan Y."/>
            <person name="Juniper S.K."/>
            <person name="Young C.R."/>
            <person name="Angers B."/>
            <person name="Qian P.Y."/>
        </authorList>
    </citation>
    <scope>NUCLEOTIDE SEQUENCE</scope>
    <source>
        <strain evidence="2">R07B-5</strain>
    </source>
</reference>
<accession>A0AAD9UGT8</accession>
<dbReference type="SUPFAM" id="SSF89919">
    <property type="entry name" value="Ribosome-binding factor A, RbfA"/>
    <property type="match status" value="1"/>
</dbReference>
<dbReference type="PANTHER" id="PTHR14725">
    <property type="entry name" value="RIBOSOME-BINDING FACTOR A, MITOCHONDRIAL-RELATED"/>
    <property type="match status" value="1"/>
</dbReference>
<dbReference type="GO" id="GO:0006364">
    <property type="term" value="P:rRNA processing"/>
    <property type="evidence" value="ECO:0007669"/>
    <property type="project" value="InterPro"/>
</dbReference>
<dbReference type="AlphaFoldDB" id="A0AAD9UGT8"/>
<name>A0AAD9UGT8_RIDPI</name>
<comment type="caution">
    <text evidence="2">The sequence shown here is derived from an EMBL/GenBank/DDBJ whole genome shotgun (WGS) entry which is preliminary data.</text>
</comment>
<evidence type="ECO:0000313" key="3">
    <source>
        <dbReference type="Proteomes" id="UP001209878"/>
    </source>
</evidence>
<evidence type="ECO:0000256" key="1">
    <source>
        <dbReference type="SAM" id="MobiDB-lite"/>
    </source>
</evidence>
<evidence type="ECO:0000313" key="2">
    <source>
        <dbReference type="EMBL" id="KAK2188957.1"/>
    </source>
</evidence>
<dbReference type="InterPro" id="IPR015946">
    <property type="entry name" value="KH_dom-like_a/b"/>
</dbReference>
<dbReference type="InterPro" id="IPR039212">
    <property type="entry name" value="RBFA_mitochondrial"/>
</dbReference>
<gene>
    <name evidence="2" type="ORF">NP493_119g07015</name>
</gene>
<dbReference type="Gene3D" id="3.30.300.20">
    <property type="match status" value="1"/>
</dbReference>
<dbReference type="PANTHER" id="PTHR14725:SF0">
    <property type="entry name" value="RIBOSOME-BINDING FACTOR A, MITOCHONDRIAL-RELATED"/>
    <property type="match status" value="1"/>
</dbReference>
<protein>
    <recommendedName>
        <fullName evidence="4">Ribosome-binding factor A, mitochondrial</fullName>
    </recommendedName>
</protein>